<organism evidence="7 8">
    <name type="scientific">Dialister hominis</name>
    <dbReference type="NCBI Taxonomy" id="2582419"/>
    <lineage>
        <taxon>Bacteria</taxon>
        <taxon>Bacillati</taxon>
        <taxon>Bacillota</taxon>
        <taxon>Negativicutes</taxon>
        <taxon>Veillonellales</taxon>
        <taxon>Veillonellaceae</taxon>
        <taxon>Dialister</taxon>
    </lineage>
</organism>
<comment type="subcellular location">
    <subcellularLocation>
        <location evidence="1">Cell inner membrane</location>
    </subcellularLocation>
</comment>
<evidence type="ECO:0000256" key="6">
    <source>
        <dbReference type="ARBA" id="ARBA00023315"/>
    </source>
</evidence>
<dbReference type="RefSeq" id="WP_108850874.1">
    <property type="nucleotide sequence ID" value="NZ_AP019697.1"/>
</dbReference>
<gene>
    <name evidence="7" type="ORF">Dia5BBH33_10240</name>
</gene>
<accession>A0A8D5A4N0</accession>
<dbReference type="GeneID" id="92716239"/>
<evidence type="ECO:0000256" key="3">
    <source>
        <dbReference type="ARBA" id="ARBA00022519"/>
    </source>
</evidence>
<dbReference type="PANTHER" id="PTHR30606:SF10">
    <property type="entry name" value="PHOSPHATIDYLINOSITOL MANNOSIDE ACYLTRANSFERASE"/>
    <property type="match status" value="1"/>
</dbReference>
<dbReference type="PANTHER" id="PTHR30606">
    <property type="entry name" value="LIPID A BIOSYNTHESIS LAUROYL ACYLTRANSFERASE"/>
    <property type="match status" value="1"/>
</dbReference>
<dbReference type="EMBL" id="AP019697">
    <property type="protein sequence ID" value="BBK25089.1"/>
    <property type="molecule type" value="Genomic_DNA"/>
</dbReference>
<evidence type="ECO:0000313" key="8">
    <source>
        <dbReference type="Proteomes" id="UP000320585"/>
    </source>
</evidence>
<dbReference type="AlphaFoldDB" id="A0A8D5A4N0"/>
<dbReference type="InterPro" id="IPR004960">
    <property type="entry name" value="LipA_acyltrans"/>
</dbReference>
<dbReference type="OrthoDB" id="9801955at2"/>
<dbReference type="GO" id="GO:0009247">
    <property type="term" value="P:glycolipid biosynthetic process"/>
    <property type="evidence" value="ECO:0007669"/>
    <property type="project" value="UniProtKB-ARBA"/>
</dbReference>
<keyword evidence="2" id="KW-1003">Cell membrane</keyword>
<keyword evidence="6 7" id="KW-0012">Acyltransferase</keyword>
<dbReference type="GO" id="GO:0005886">
    <property type="term" value="C:plasma membrane"/>
    <property type="evidence" value="ECO:0007669"/>
    <property type="project" value="UniProtKB-SubCell"/>
</dbReference>
<name>A0A8D5A4N0_9FIRM</name>
<evidence type="ECO:0000256" key="1">
    <source>
        <dbReference type="ARBA" id="ARBA00004533"/>
    </source>
</evidence>
<protein>
    <submittedName>
        <fullName evidence="7">Acyltransferase</fullName>
    </submittedName>
</protein>
<keyword evidence="8" id="KW-1185">Reference proteome</keyword>
<keyword evidence="5" id="KW-0472">Membrane</keyword>
<dbReference type="GO" id="GO:0016746">
    <property type="term" value="F:acyltransferase activity"/>
    <property type="evidence" value="ECO:0007669"/>
    <property type="project" value="UniProtKB-KW"/>
</dbReference>
<dbReference type="KEGG" id="dho:Dia5BBH33_10240"/>
<dbReference type="CDD" id="cd07984">
    <property type="entry name" value="LPLAT_LABLAT-like"/>
    <property type="match status" value="1"/>
</dbReference>
<proteinExistence type="predicted"/>
<keyword evidence="4 7" id="KW-0808">Transferase</keyword>
<keyword evidence="3" id="KW-0997">Cell inner membrane</keyword>
<evidence type="ECO:0000256" key="2">
    <source>
        <dbReference type="ARBA" id="ARBA00022475"/>
    </source>
</evidence>
<evidence type="ECO:0000256" key="4">
    <source>
        <dbReference type="ARBA" id="ARBA00022679"/>
    </source>
</evidence>
<reference evidence="8" key="1">
    <citation type="submission" date="2019-05" db="EMBL/GenBank/DDBJ databases">
        <title>Complete genome sequencing of Dialister sp. strain 5BBH33.</title>
        <authorList>
            <person name="Sakamoto M."/>
            <person name="Murakami T."/>
            <person name="Mori H."/>
        </authorList>
    </citation>
    <scope>NUCLEOTIDE SEQUENCE [LARGE SCALE GENOMIC DNA]</scope>
    <source>
        <strain evidence="8">5BBH33</strain>
    </source>
</reference>
<dbReference type="Pfam" id="PF03279">
    <property type="entry name" value="Lip_A_acyltrans"/>
    <property type="match status" value="1"/>
</dbReference>
<dbReference type="Proteomes" id="UP000320585">
    <property type="component" value="Chromosome"/>
</dbReference>
<evidence type="ECO:0000256" key="5">
    <source>
        <dbReference type="ARBA" id="ARBA00023136"/>
    </source>
</evidence>
<sequence>MSLTYNFMKLLGRVSCSLSEKNAQRMGNYLGAFFWMLVPPKRKKLAINNIIRCGITDNEKEASRISKAAAVRFGDIGVSMFRFPLLNQDNIKKYVTIEGKEKLDAIKESKKGCILAATHCGNWELEGAALALYGYPLLSVAMKQKNKGFDQFLCEYRSMPGQTVEYKTGVRDMLRRLKQGYFIGLLCDQDPGDTGILSDFMGQKTLTPTGPAHFSLLCKLPVMTALIHKDGPFHYTIVIGDPIEADAGLDKKEAIQNVTDKINIRLEEWIRKYPEEWFWLHNRWKWTDRFYPELKKGNDHAAKV</sequence>
<evidence type="ECO:0000313" key="7">
    <source>
        <dbReference type="EMBL" id="BBK25089.1"/>
    </source>
</evidence>